<proteinExistence type="inferred from homology"/>
<dbReference type="Pfam" id="PF08263">
    <property type="entry name" value="LRRNT_2"/>
    <property type="match status" value="1"/>
</dbReference>
<dbReference type="EC" id="2.7.11.1" evidence="3"/>
<dbReference type="InterPro" id="IPR008271">
    <property type="entry name" value="Ser/Thr_kinase_AS"/>
</dbReference>
<dbReference type="PANTHER" id="PTHR48056">
    <property type="entry name" value="LRR RECEPTOR-LIKE SERINE/THREONINE-PROTEIN KINASE-RELATED"/>
    <property type="match status" value="1"/>
</dbReference>
<feature type="domain" description="Protein kinase" evidence="24">
    <location>
        <begin position="687"/>
        <end position="962"/>
    </location>
</feature>
<comment type="catalytic activity">
    <reaction evidence="20">
        <text>L-seryl-[protein] + ATP = O-phospho-L-seryl-[protein] + ADP + H(+)</text>
        <dbReference type="Rhea" id="RHEA:17989"/>
        <dbReference type="Rhea" id="RHEA-COMP:9863"/>
        <dbReference type="Rhea" id="RHEA-COMP:11604"/>
        <dbReference type="ChEBI" id="CHEBI:15378"/>
        <dbReference type="ChEBI" id="CHEBI:29999"/>
        <dbReference type="ChEBI" id="CHEBI:30616"/>
        <dbReference type="ChEBI" id="CHEBI:83421"/>
        <dbReference type="ChEBI" id="CHEBI:456216"/>
        <dbReference type="EC" id="2.7.11.1"/>
    </reaction>
</comment>
<dbReference type="InParanoid" id="A0A7J7DCM3"/>
<comment type="caution">
    <text evidence="25">The sequence shown here is derived from an EMBL/GenBank/DDBJ whole genome shotgun (WGS) entry which is preliminary data.</text>
</comment>
<dbReference type="SUPFAM" id="SSF56112">
    <property type="entry name" value="Protein kinase-like (PK-like)"/>
    <property type="match status" value="1"/>
</dbReference>
<keyword evidence="26" id="KW-1185">Reference proteome</keyword>
<keyword evidence="9 23" id="KW-0732">Signal</keyword>
<evidence type="ECO:0000256" key="20">
    <source>
        <dbReference type="ARBA" id="ARBA00048679"/>
    </source>
</evidence>
<feature type="chain" id="PRO_5029650530" description="non-specific serine/threonine protein kinase" evidence="23">
    <location>
        <begin position="22"/>
        <end position="999"/>
    </location>
</feature>
<dbReference type="InterPro" id="IPR013210">
    <property type="entry name" value="LRR_N_plant-typ"/>
</dbReference>
<keyword evidence="17 25" id="KW-0675">Receptor</keyword>
<evidence type="ECO:0000256" key="11">
    <source>
        <dbReference type="ARBA" id="ARBA00022741"/>
    </source>
</evidence>
<dbReference type="FunFam" id="3.80.10.10:FF:000560">
    <property type="entry name" value="Leucine-rich repeat receptor-like serine/threonine-protein kinase BAM3"/>
    <property type="match status" value="1"/>
</dbReference>
<gene>
    <name evidence="25" type="ORF">HS088_TW08G00596</name>
</gene>
<evidence type="ECO:0000256" key="19">
    <source>
        <dbReference type="ARBA" id="ARBA00047899"/>
    </source>
</evidence>
<reference evidence="25 26" key="1">
    <citation type="journal article" date="2020" name="Nat. Commun.">
        <title>Genome of Tripterygium wilfordii and identification of cytochrome P450 involved in triptolide biosynthesis.</title>
        <authorList>
            <person name="Tu L."/>
            <person name="Su P."/>
            <person name="Zhang Z."/>
            <person name="Gao L."/>
            <person name="Wang J."/>
            <person name="Hu T."/>
            <person name="Zhou J."/>
            <person name="Zhang Y."/>
            <person name="Zhao Y."/>
            <person name="Liu Y."/>
            <person name="Song Y."/>
            <person name="Tong Y."/>
            <person name="Lu Y."/>
            <person name="Yang J."/>
            <person name="Xu C."/>
            <person name="Jia M."/>
            <person name="Peters R.J."/>
            <person name="Huang L."/>
            <person name="Gao W."/>
        </authorList>
    </citation>
    <scope>NUCLEOTIDE SEQUENCE [LARGE SCALE GENOMIC DNA]</scope>
    <source>
        <strain evidence="26">cv. XIE 37</strain>
        <tissue evidence="25">Leaf</tissue>
    </source>
</reference>
<dbReference type="PANTHER" id="PTHR48056:SF38">
    <property type="entry name" value="LEUCINE-RICH REPEAT RECEPTOR-LIKE SERINE_THREONINE-PROTEIN KINASE BAM1"/>
    <property type="match status" value="1"/>
</dbReference>
<dbReference type="SUPFAM" id="SSF52058">
    <property type="entry name" value="L domain-like"/>
    <property type="match status" value="1"/>
</dbReference>
<dbReference type="Gene3D" id="3.80.10.10">
    <property type="entry name" value="Ribonuclease Inhibitor"/>
    <property type="match status" value="4"/>
</dbReference>
<evidence type="ECO:0000256" key="16">
    <source>
        <dbReference type="ARBA" id="ARBA00023136"/>
    </source>
</evidence>
<evidence type="ECO:0000256" key="2">
    <source>
        <dbReference type="ARBA" id="ARBA00008684"/>
    </source>
</evidence>
<dbReference type="InterPro" id="IPR001611">
    <property type="entry name" value="Leu-rich_rpt"/>
</dbReference>
<dbReference type="GO" id="GO:0009908">
    <property type="term" value="P:flower development"/>
    <property type="evidence" value="ECO:0007669"/>
    <property type="project" value="UniProtKB-ARBA"/>
</dbReference>
<dbReference type="EMBL" id="JAAARO010000008">
    <property type="protein sequence ID" value="KAF5744008.1"/>
    <property type="molecule type" value="Genomic_DNA"/>
</dbReference>
<feature type="signal peptide" evidence="23">
    <location>
        <begin position="1"/>
        <end position="21"/>
    </location>
</feature>
<dbReference type="FunFam" id="3.80.10.10:FF:000108">
    <property type="entry name" value="Leucine-rich repeat receptor-like serine/threonine-protein kinase BAM3"/>
    <property type="match status" value="1"/>
</dbReference>
<keyword evidence="13" id="KW-0221">Differentiation</keyword>
<feature type="compositionally biased region" description="Low complexity" evidence="21">
    <location>
        <begin position="963"/>
        <end position="982"/>
    </location>
</feature>
<comment type="catalytic activity">
    <reaction evidence="19">
        <text>L-threonyl-[protein] + ATP = O-phospho-L-threonyl-[protein] + ADP + H(+)</text>
        <dbReference type="Rhea" id="RHEA:46608"/>
        <dbReference type="Rhea" id="RHEA-COMP:11060"/>
        <dbReference type="Rhea" id="RHEA-COMP:11605"/>
        <dbReference type="ChEBI" id="CHEBI:15378"/>
        <dbReference type="ChEBI" id="CHEBI:30013"/>
        <dbReference type="ChEBI" id="CHEBI:30616"/>
        <dbReference type="ChEBI" id="CHEBI:61977"/>
        <dbReference type="ChEBI" id="CHEBI:456216"/>
        <dbReference type="EC" id="2.7.11.1"/>
    </reaction>
</comment>
<dbReference type="GO" id="GO:0033612">
    <property type="term" value="F:receptor serine/threonine kinase binding"/>
    <property type="evidence" value="ECO:0007669"/>
    <property type="project" value="TreeGrafter"/>
</dbReference>
<evidence type="ECO:0000256" key="1">
    <source>
        <dbReference type="ARBA" id="ARBA00004251"/>
    </source>
</evidence>
<dbReference type="InterPro" id="IPR050647">
    <property type="entry name" value="Plant_LRR-RLKs"/>
</dbReference>
<dbReference type="InterPro" id="IPR011009">
    <property type="entry name" value="Kinase-like_dom_sf"/>
</dbReference>
<evidence type="ECO:0000259" key="24">
    <source>
        <dbReference type="PROSITE" id="PS50011"/>
    </source>
</evidence>
<comment type="subcellular location">
    <subcellularLocation>
        <location evidence="1">Cell membrane</location>
        <topology evidence="1">Single-pass type I membrane protein</topology>
    </subcellularLocation>
</comment>
<keyword evidence="18" id="KW-0325">Glycoprotein</keyword>
<evidence type="ECO:0000256" key="6">
    <source>
        <dbReference type="ARBA" id="ARBA00022614"/>
    </source>
</evidence>
<keyword evidence="8 22" id="KW-0812">Transmembrane</keyword>
<dbReference type="Gene3D" id="1.10.510.10">
    <property type="entry name" value="Transferase(Phosphotransferase) domain 1"/>
    <property type="match status" value="1"/>
</dbReference>
<dbReference type="AlphaFoldDB" id="A0A7J7DCM3"/>
<keyword evidence="14" id="KW-0067">ATP-binding</keyword>
<dbReference type="Gene3D" id="3.30.200.20">
    <property type="entry name" value="Phosphorylase Kinase, domain 1"/>
    <property type="match status" value="1"/>
</dbReference>
<evidence type="ECO:0000256" key="13">
    <source>
        <dbReference type="ARBA" id="ARBA00022782"/>
    </source>
</evidence>
<keyword evidence="11" id="KW-0547">Nucleotide-binding</keyword>
<keyword evidence="16 22" id="KW-0472">Membrane</keyword>
<keyword evidence="10" id="KW-0677">Repeat</keyword>
<evidence type="ECO:0000256" key="15">
    <source>
        <dbReference type="ARBA" id="ARBA00022989"/>
    </source>
</evidence>
<feature type="compositionally biased region" description="Basic and acidic residues" evidence="21">
    <location>
        <begin position="983"/>
        <end position="999"/>
    </location>
</feature>
<dbReference type="SMART" id="SM00220">
    <property type="entry name" value="S_TKc"/>
    <property type="match status" value="1"/>
</dbReference>
<evidence type="ECO:0000313" key="26">
    <source>
        <dbReference type="Proteomes" id="UP000593562"/>
    </source>
</evidence>
<evidence type="ECO:0000313" key="25">
    <source>
        <dbReference type="EMBL" id="KAF5744008.1"/>
    </source>
</evidence>
<protein>
    <recommendedName>
        <fullName evidence="3">non-specific serine/threonine protein kinase</fullName>
        <ecNumber evidence="3">2.7.11.1</ecNumber>
    </recommendedName>
</protein>
<keyword evidence="4" id="KW-0217">Developmental protein</keyword>
<keyword evidence="12 25" id="KW-0418">Kinase</keyword>
<evidence type="ECO:0000256" key="21">
    <source>
        <dbReference type="SAM" id="MobiDB-lite"/>
    </source>
</evidence>
<sequence>MVPLIVLTLFSILTTLPSCSASSLVSDFHVLVSLKHGFQFPEPGLSSWNSLNPSSVCSWVGIRCSSDRVVSLDLTDMNLCGSVSPQISLLDSLTNLSIAGNNFTGSIEIAHMIGLQSLNISKNQFSGGLDWNYTSIANLEVFDAYDNNFTASLPLGILSLRKLKYLDLGGNFFYGSIPGSYGEMVALEYISLAGNDLRGKIPGELGNLTNLREIYLGYYNVFEGGIPLAFGNLVSLVHMDLSSCELDGQIPSELGNLKLLDTLYLHINALSGSIPNQLGNLTNLVNFDLSANALTGEIPDEFINLKQLKLFNLFMNRLHGSIPDYVAELPYLETLCLWRNNFTGRIPGKLGLNGRLQVLDLSSNKLTGTIPRDLCASNQLKILILLKNFLFGSIPEGLGTCYSLIRVRLGENYLNGSIPQGFIYLPELNLAELQNNYLSGSLTENSNSSSKPVKLGQLNLSNNLLSGRLPFALSNFTSLQILLLSGNQFSGPIPHSIGELYQVLKLDLSQNSLSGSIPPEIGNCFHLTYLDMSQNNLSGSIPPEISHIHILNYLNLSRNHLIESIPRSIGTMKSLTIADFSFNEFSGKLPESGQFAFFNASSFAGNPRLCGSLLNNPCNFSAITSTPRKAPTNFKLIFALGLLICSLIFATAAIIKAKSLKKNGLNSWKMTAFQKLDFTVSDILESVKDGNVIGRGGAGIVYHGAMPNGVEIAVKKLLGFGTKSHDHGFRAEIETLGNIRHRNIVRLLAFCSNRETNLLVYEYMKNGSLGEALHGKKGSLLSWNLRYKIAIEAAKGLCYLHHDCSPLIVHRDVKSNNILLNSSFEAHVADFGLAKFLVDGGASECMSAVAGSYGYIAPEYAYTLRVDEKSDVYSFGVVLLELLTGRRPVGDFGDGVDIVQWAKKATSSDRREDVSCIVDARLKGVPNDEVTHLFFIAMLCVQENSVERPTMREVVQMLSEFPKSSSPEYQSSSSSKLPQQQKNVEKERSSAEFKQDFLV</sequence>
<dbReference type="InterPro" id="IPR000719">
    <property type="entry name" value="Prot_kinase_dom"/>
</dbReference>
<evidence type="ECO:0000256" key="4">
    <source>
        <dbReference type="ARBA" id="ARBA00022473"/>
    </source>
</evidence>
<evidence type="ECO:0000256" key="8">
    <source>
        <dbReference type="ARBA" id="ARBA00022692"/>
    </source>
</evidence>
<name>A0A7J7DCM3_TRIWF</name>
<keyword evidence="15 22" id="KW-1133">Transmembrane helix</keyword>
<dbReference type="OrthoDB" id="759971at2759"/>
<dbReference type="SUPFAM" id="SSF52047">
    <property type="entry name" value="RNI-like"/>
    <property type="match status" value="1"/>
</dbReference>
<keyword evidence="5" id="KW-0723">Serine/threonine-protein kinase</keyword>
<evidence type="ECO:0000256" key="18">
    <source>
        <dbReference type="ARBA" id="ARBA00023180"/>
    </source>
</evidence>
<evidence type="ECO:0000256" key="14">
    <source>
        <dbReference type="ARBA" id="ARBA00022840"/>
    </source>
</evidence>
<dbReference type="PROSITE" id="PS50011">
    <property type="entry name" value="PROTEIN_KINASE_DOM"/>
    <property type="match status" value="1"/>
</dbReference>
<evidence type="ECO:0000256" key="7">
    <source>
        <dbReference type="ARBA" id="ARBA00022679"/>
    </source>
</evidence>
<evidence type="ECO:0000256" key="23">
    <source>
        <dbReference type="SAM" id="SignalP"/>
    </source>
</evidence>
<accession>A0A7J7DCM3</accession>
<dbReference type="GO" id="GO:0030154">
    <property type="term" value="P:cell differentiation"/>
    <property type="evidence" value="ECO:0007669"/>
    <property type="project" value="UniProtKB-KW"/>
</dbReference>
<evidence type="ECO:0000256" key="17">
    <source>
        <dbReference type="ARBA" id="ARBA00023170"/>
    </source>
</evidence>
<dbReference type="PROSITE" id="PS00108">
    <property type="entry name" value="PROTEIN_KINASE_ST"/>
    <property type="match status" value="1"/>
</dbReference>
<dbReference type="GO" id="GO:0005886">
    <property type="term" value="C:plasma membrane"/>
    <property type="evidence" value="ECO:0007669"/>
    <property type="project" value="UniProtKB-SubCell"/>
</dbReference>
<evidence type="ECO:0000256" key="9">
    <source>
        <dbReference type="ARBA" id="ARBA00022729"/>
    </source>
</evidence>
<feature type="region of interest" description="Disordered" evidence="21">
    <location>
        <begin position="963"/>
        <end position="999"/>
    </location>
</feature>
<comment type="similarity">
    <text evidence="2">Belongs to the protein kinase superfamily. Ser/Thr protein kinase family.</text>
</comment>
<feature type="transmembrane region" description="Helical" evidence="22">
    <location>
        <begin position="636"/>
        <end position="655"/>
    </location>
</feature>
<evidence type="ECO:0000256" key="3">
    <source>
        <dbReference type="ARBA" id="ARBA00012513"/>
    </source>
</evidence>
<evidence type="ECO:0000256" key="10">
    <source>
        <dbReference type="ARBA" id="ARBA00022737"/>
    </source>
</evidence>
<organism evidence="25 26">
    <name type="scientific">Tripterygium wilfordii</name>
    <name type="common">Thunder God vine</name>
    <dbReference type="NCBI Taxonomy" id="458696"/>
    <lineage>
        <taxon>Eukaryota</taxon>
        <taxon>Viridiplantae</taxon>
        <taxon>Streptophyta</taxon>
        <taxon>Embryophyta</taxon>
        <taxon>Tracheophyta</taxon>
        <taxon>Spermatophyta</taxon>
        <taxon>Magnoliopsida</taxon>
        <taxon>eudicotyledons</taxon>
        <taxon>Gunneridae</taxon>
        <taxon>Pentapetalae</taxon>
        <taxon>rosids</taxon>
        <taxon>fabids</taxon>
        <taxon>Celastrales</taxon>
        <taxon>Celastraceae</taxon>
        <taxon>Tripterygium</taxon>
    </lineage>
</organism>
<evidence type="ECO:0000256" key="5">
    <source>
        <dbReference type="ARBA" id="ARBA00022527"/>
    </source>
</evidence>
<dbReference type="GO" id="GO:0005524">
    <property type="term" value="F:ATP binding"/>
    <property type="evidence" value="ECO:0007669"/>
    <property type="project" value="UniProtKB-KW"/>
</dbReference>
<evidence type="ECO:0000256" key="22">
    <source>
        <dbReference type="SAM" id="Phobius"/>
    </source>
</evidence>
<dbReference type="GO" id="GO:0010075">
    <property type="term" value="P:regulation of meristem growth"/>
    <property type="evidence" value="ECO:0007669"/>
    <property type="project" value="UniProtKB-ARBA"/>
</dbReference>
<evidence type="ECO:0000256" key="12">
    <source>
        <dbReference type="ARBA" id="ARBA00022777"/>
    </source>
</evidence>
<dbReference type="InterPro" id="IPR001245">
    <property type="entry name" value="Ser-Thr/Tyr_kinase_cat_dom"/>
</dbReference>
<dbReference type="GO" id="GO:0004674">
    <property type="term" value="F:protein serine/threonine kinase activity"/>
    <property type="evidence" value="ECO:0007669"/>
    <property type="project" value="UniProtKB-KW"/>
</dbReference>
<keyword evidence="7" id="KW-0808">Transferase</keyword>
<dbReference type="Proteomes" id="UP000593562">
    <property type="component" value="Unassembled WGS sequence"/>
</dbReference>
<dbReference type="InterPro" id="IPR032675">
    <property type="entry name" value="LRR_dom_sf"/>
</dbReference>
<keyword evidence="6" id="KW-0433">Leucine-rich repeat</keyword>
<dbReference type="FunFam" id="3.80.10.10:FF:000371">
    <property type="entry name" value="Leucine-rich repeat receptor-like serine/threonine-protein kinase BAM3"/>
    <property type="match status" value="1"/>
</dbReference>
<dbReference type="Pfam" id="PF00560">
    <property type="entry name" value="LRR_1"/>
    <property type="match status" value="8"/>
</dbReference>
<dbReference type="FunFam" id="3.30.200.20:FF:000292">
    <property type="entry name" value="Leucine-rich repeat receptor-like serine/threonine-protein kinase BAM1"/>
    <property type="match status" value="1"/>
</dbReference>
<dbReference type="FunFam" id="1.10.510.10:FF:000201">
    <property type="entry name" value="Leucine-rich repeat receptor-like serine/threonine-protein kinase"/>
    <property type="match status" value="1"/>
</dbReference>
<dbReference type="Pfam" id="PF07714">
    <property type="entry name" value="PK_Tyr_Ser-Thr"/>
    <property type="match status" value="1"/>
</dbReference>